<dbReference type="Proteomes" id="UP000198959">
    <property type="component" value="Unassembled WGS sequence"/>
</dbReference>
<dbReference type="PRINTS" id="PR00455">
    <property type="entry name" value="HTHTETR"/>
</dbReference>
<evidence type="ECO:0000259" key="5">
    <source>
        <dbReference type="PROSITE" id="PS50977"/>
    </source>
</evidence>
<dbReference type="PROSITE" id="PS50977">
    <property type="entry name" value="HTH_TETR_2"/>
    <property type="match status" value="1"/>
</dbReference>
<keyword evidence="3" id="KW-0804">Transcription</keyword>
<dbReference type="EMBL" id="FMHW01000002">
    <property type="protein sequence ID" value="SCL28854.1"/>
    <property type="molecule type" value="Genomic_DNA"/>
</dbReference>
<feature type="domain" description="HTH tetR-type" evidence="5">
    <location>
        <begin position="16"/>
        <end position="76"/>
    </location>
</feature>
<organism evidence="6 7">
    <name type="scientific">Micromonospora pallida</name>
    <dbReference type="NCBI Taxonomy" id="145854"/>
    <lineage>
        <taxon>Bacteria</taxon>
        <taxon>Bacillati</taxon>
        <taxon>Actinomycetota</taxon>
        <taxon>Actinomycetes</taxon>
        <taxon>Micromonosporales</taxon>
        <taxon>Micromonosporaceae</taxon>
        <taxon>Micromonospora</taxon>
    </lineage>
</organism>
<feature type="DNA-binding region" description="H-T-H motif" evidence="4">
    <location>
        <begin position="39"/>
        <end position="58"/>
    </location>
</feature>
<dbReference type="PROSITE" id="PS01081">
    <property type="entry name" value="HTH_TETR_1"/>
    <property type="match status" value="1"/>
</dbReference>
<name>A0A1C6SH82_9ACTN</name>
<dbReference type="GO" id="GO:0003700">
    <property type="term" value="F:DNA-binding transcription factor activity"/>
    <property type="evidence" value="ECO:0007669"/>
    <property type="project" value="TreeGrafter"/>
</dbReference>
<keyword evidence="2 4" id="KW-0238">DNA-binding</keyword>
<dbReference type="InterPro" id="IPR041347">
    <property type="entry name" value="MftR_C"/>
</dbReference>
<dbReference type="Pfam" id="PF00440">
    <property type="entry name" value="TetR_N"/>
    <property type="match status" value="1"/>
</dbReference>
<dbReference type="Gene3D" id="1.10.357.10">
    <property type="entry name" value="Tetracycline Repressor, domain 2"/>
    <property type="match status" value="1"/>
</dbReference>
<evidence type="ECO:0000256" key="3">
    <source>
        <dbReference type="ARBA" id="ARBA00023163"/>
    </source>
</evidence>
<dbReference type="GO" id="GO:0000976">
    <property type="term" value="F:transcription cis-regulatory region binding"/>
    <property type="evidence" value="ECO:0007669"/>
    <property type="project" value="TreeGrafter"/>
</dbReference>
<evidence type="ECO:0000256" key="1">
    <source>
        <dbReference type="ARBA" id="ARBA00023015"/>
    </source>
</evidence>
<accession>A0A1C6SH82</accession>
<dbReference type="SUPFAM" id="SSF46689">
    <property type="entry name" value="Homeodomain-like"/>
    <property type="match status" value="1"/>
</dbReference>
<keyword evidence="7" id="KW-1185">Reference proteome</keyword>
<dbReference type="PANTHER" id="PTHR30055:SF234">
    <property type="entry name" value="HTH-TYPE TRANSCRIPTIONAL REGULATOR BETI"/>
    <property type="match status" value="1"/>
</dbReference>
<dbReference type="InterPro" id="IPR023772">
    <property type="entry name" value="DNA-bd_HTH_TetR-type_CS"/>
</dbReference>
<keyword evidence="1" id="KW-0805">Transcription regulation</keyword>
<evidence type="ECO:0000256" key="2">
    <source>
        <dbReference type="ARBA" id="ARBA00023125"/>
    </source>
</evidence>
<dbReference type="InterPro" id="IPR001647">
    <property type="entry name" value="HTH_TetR"/>
</dbReference>
<dbReference type="AlphaFoldDB" id="A0A1C6SH82"/>
<evidence type="ECO:0000256" key="4">
    <source>
        <dbReference type="PROSITE-ProRule" id="PRU00335"/>
    </source>
</evidence>
<reference evidence="7" key="1">
    <citation type="submission" date="2016-06" db="EMBL/GenBank/DDBJ databases">
        <authorList>
            <person name="Varghese N."/>
            <person name="Submissions Spin"/>
        </authorList>
    </citation>
    <scope>NUCLEOTIDE SEQUENCE [LARGE SCALE GENOMIC DNA]</scope>
    <source>
        <strain evidence="7">DSM 43817</strain>
    </source>
</reference>
<dbReference type="STRING" id="145854.GA0074692_2618"/>
<sequence length="205" mass="22745">MTNVDANTSLRARKTLHTKRLLRQQALRLFRARGYEATTVEEIAAAAKVSDRTFFRYFTNKEAVLLNDNYEPALRAALEQLPTDRHPLETVLLLVRSALGVIQDDDPDELFDRARLTLLTPALRSALMDDVIRNERRLAVAISRATGLAPDTFSVRSAAAACVGAIRVAYEQWVAEEGRTSLLDLMEEALRPLADGLAFAGHRAG</sequence>
<evidence type="ECO:0000313" key="6">
    <source>
        <dbReference type="EMBL" id="SCL28854.1"/>
    </source>
</evidence>
<dbReference type="PANTHER" id="PTHR30055">
    <property type="entry name" value="HTH-TYPE TRANSCRIPTIONAL REGULATOR RUTR"/>
    <property type="match status" value="1"/>
</dbReference>
<protein>
    <submittedName>
        <fullName evidence="6">DNA-binding transcriptional regulator, AcrR family</fullName>
    </submittedName>
</protein>
<dbReference type="Pfam" id="PF17754">
    <property type="entry name" value="TetR_C_14"/>
    <property type="match status" value="1"/>
</dbReference>
<evidence type="ECO:0000313" key="7">
    <source>
        <dbReference type="Proteomes" id="UP000198959"/>
    </source>
</evidence>
<dbReference type="Gene3D" id="1.10.10.60">
    <property type="entry name" value="Homeodomain-like"/>
    <property type="match status" value="1"/>
</dbReference>
<dbReference type="InterPro" id="IPR009057">
    <property type="entry name" value="Homeodomain-like_sf"/>
</dbReference>
<dbReference type="InterPro" id="IPR050109">
    <property type="entry name" value="HTH-type_TetR-like_transc_reg"/>
</dbReference>
<gene>
    <name evidence="6" type="ORF">GA0074692_2618</name>
</gene>
<proteinExistence type="predicted"/>